<dbReference type="GO" id="GO:0016887">
    <property type="term" value="F:ATP hydrolysis activity"/>
    <property type="evidence" value="ECO:0007669"/>
    <property type="project" value="InterPro"/>
</dbReference>
<sequence length="257" mass="28949">MDKSFPELRLEQVSFRGVLRDVSLGWAPGHLIGLIGPNGAGKSTLLRIAAGIAHPTSGAVYLRDKLLRDIPPRHRAKEMAYLPQHVPENVMFTVEQYVEMGRFAYRTAWGSLDRESREAVRQALNTLNLSRYRDVRLERLSGGERQRAGIARCIAQGSRIILLDEPISNLDLYYQVDILKRLQLLAHQGYLIVVAIHNLELAARYCDTLVLLHNGQVYAHGSPPEVLTEQALLDVFRVPVKIYTDPHAGYLRVSHLS</sequence>
<organism evidence="6 7">
    <name type="scientific">Alicyclobacillus macrosporangiidus</name>
    <dbReference type="NCBI Taxonomy" id="392015"/>
    <lineage>
        <taxon>Bacteria</taxon>
        <taxon>Bacillati</taxon>
        <taxon>Bacillota</taxon>
        <taxon>Bacilli</taxon>
        <taxon>Bacillales</taxon>
        <taxon>Alicyclobacillaceae</taxon>
        <taxon>Alicyclobacillus</taxon>
    </lineage>
</organism>
<dbReference type="PROSITE" id="PS50893">
    <property type="entry name" value="ABC_TRANSPORTER_2"/>
    <property type="match status" value="1"/>
</dbReference>
<dbReference type="RefSeq" id="WP_074952359.1">
    <property type="nucleotide sequence ID" value="NZ_FPBV01000010.1"/>
</dbReference>
<dbReference type="EMBL" id="FPBV01000010">
    <property type="protein sequence ID" value="SFU84362.1"/>
    <property type="molecule type" value="Genomic_DNA"/>
</dbReference>
<evidence type="ECO:0000256" key="1">
    <source>
        <dbReference type="ARBA" id="ARBA00022448"/>
    </source>
</evidence>
<dbReference type="FunFam" id="3.40.50.300:FF:000134">
    <property type="entry name" value="Iron-enterobactin ABC transporter ATP-binding protein"/>
    <property type="match status" value="1"/>
</dbReference>
<feature type="domain" description="ABC transporter" evidence="5">
    <location>
        <begin position="8"/>
        <end position="239"/>
    </location>
</feature>
<dbReference type="STRING" id="392015.SAMN05421543_11012"/>
<keyword evidence="3 6" id="KW-0067">ATP-binding</keyword>
<dbReference type="PANTHER" id="PTHR42794:SF1">
    <property type="entry name" value="HEMIN IMPORT ATP-BINDING PROTEIN HMUV"/>
    <property type="match status" value="1"/>
</dbReference>
<keyword evidence="1" id="KW-0813">Transport</keyword>
<dbReference type="AlphaFoldDB" id="A0A1I7JGV3"/>
<proteinExistence type="predicted"/>
<dbReference type="PANTHER" id="PTHR42794">
    <property type="entry name" value="HEMIN IMPORT ATP-BINDING PROTEIN HMUV"/>
    <property type="match status" value="1"/>
</dbReference>
<reference evidence="7" key="1">
    <citation type="submission" date="2016-10" db="EMBL/GenBank/DDBJ databases">
        <authorList>
            <person name="Varghese N."/>
        </authorList>
    </citation>
    <scope>NUCLEOTIDE SEQUENCE [LARGE SCALE GENOMIC DNA]</scope>
    <source>
        <strain evidence="7">DSM 17980</strain>
    </source>
</reference>
<evidence type="ECO:0000256" key="2">
    <source>
        <dbReference type="ARBA" id="ARBA00022741"/>
    </source>
</evidence>
<accession>A0A1I7JGV3</accession>
<dbReference type="InterPro" id="IPR017871">
    <property type="entry name" value="ABC_transporter-like_CS"/>
</dbReference>
<dbReference type="PROSITE" id="PS00211">
    <property type="entry name" value="ABC_TRANSPORTER_1"/>
    <property type="match status" value="1"/>
</dbReference>
<keyword evidence="2" id="KW-0547">Nucleotide-binding</keyword>
<dbReference type="OrthoDB" id="9787851at2"/>
<protein>
    <submittedName>
        <fullName evidence="6">Iron complex transport system ATP-binding protein</fullName>
    </submittedName>
</protein>
<dbReference type="GO" id="GO:0005524">
    <property type="term" value="F:ATP binding"/>
    <property type="evidence" value="ECO:0007669"/>
    <property type="project" value="UniProtKB-KW"/>
</dbReference>
<name>A0A1I7JGV3_9BACL</name>
<evidence type="ECO:0000313" key="6">
    <source>
        <dbReference type="EMBL" id="SFU84362.1"/>
    </source>
</evidence>
<dbReference type="Pfam" id="PF00005">
    <property type="entry name" value="ABC_tran"/>
    <property type="match status" value="1"/>
</dbReference>
<dbReference type="SUPFAM" id="SSF52540">
    <property type="entry name" value="P-loop containing nucleoside triphosphate hydrolases"/>
    <property type="match status" value="1"/>
</dbReference>
<keyword evidence="7" id="KW-1185">Reference proteome</keyword>
<dbReference type="Gene3D" id="3.40.50.300">
    <property type="entry name" value="P-loop containing nucleotide triphosphate hydrolases"/>
    <property type="match status" value="1"/>
</dbReference>
<gene>
    <name evidence="6" type="ORF">SAMN05421543_11012</name>
</gene>
<evidence type="ECO:0000256" key="4">
    <source>
        <dbReference type="ARBA" id="ARBA00022967"/>
    </source>
</evidence>
<dbReference type="InterPro" id="IPR003593">
    <property type="entry name" value="AAA+_ATPase"/>
</dbReference>
<evidence type="ECO:0000256" key="3">
    <source>
        <dbReference type="ARBA" id="ARBA00022840"/>
    </source>
</evidence>
<keyword evidence="4" id="KW-1278">Translocase</keyword>
<dbReference type="CDD" id="cd03214">
    <property type="entry name" value="ABC_Iron-Siderophores_B12_Hemin"/>
    <property type="match status" value="1"/>
</dbReference>
<evidence type="ECO:0000259" key="5">
    <source>
        <dbReference type="PROSITE" id="PS50893"/>
    </source>
</evidence>
<evidence type="ECO:0000313" key="7">
    <source>
        <dbReference type="Proteomes" id="UP000183508"/>
    </source>
</evidence>
<dbReference type="InterPro" id="IPR003439">
    <property type="entry name" value="ABC_transporter-like_ATP-bd"/>
</dbReference>
<dbReference type="SMART" id="SM00382">
    <property type="entry name" value="AAA"/>
    <property type="match status" value="1"/>
</dbReference>
<dbReference type="Proteomes" id="UP000183508">
    <property type="component" value="Unassembled WGS sequence"/>
</dbReference>
<dbReference type="InterPro" id="IPR027417">
    <property type="entry name" value="P-loop_NTPase"/>
</dbReference>